<dbReference type="Gene3D" id="1.10.3470.10">
    <property type="entry name" value="ABC transporter involved in vitamin B12 uptake, BtuC"/>
    <property type="match status" value="1"/>
</dbReference>
<dbReference type="InterPro" id="IPR037294">
    <property type="entry name" value="ABC_BtuC-like"/>
</dbReference>
<evidence type="ECO:0000256" key="8">
    <source>
        <dbReference type="RuleBase" id="RU003943"/>
    </source>
</evidence>
<dbReference type="EMBL" id="JAMXLR010000076">
    <property type="protein sequence ID" value="MCO6046579.1"/>
    <property type="molecule type" value="Genomic_DNA"/>
</dbReference>
<keyword evidence="7 10" id="KW-0472">Membrane</keyword>
<evidence type="ECO:0000256" key="7">
    <source>
        <dbReference type="ARBA" id="ARBA00023136"/>
    </source>
</evidence>
<name>A0A9X2FH61_9BACT</name>
<gene>
    <name evidence="12" type="ORF">NG895_21995</name>
</gene>
<feature type="transmembrane region" description="Helical" evidence="10">
    <location>
        <begin position="91"/>
        <end position="111"/>
    </location>
</feature>
<dbReference type="SMART" id="SM00529">
    <property type="entry name" value="HTH_DTXR"/>
    <property type="match status" value="1"/>
</dbReference>
<dbReference type="PANTHER" id="PTHR30477:SF3">
    <property type="entry name" value="METAL TRANSPORT SYSTEM MEMBRANE PROTEIN CT_069-RELATED"/>
    <property type="match status" value="1"/>
</dbReference>
<dbReference type="GO" id="GO:0003700">
    <property type="term" value="F:DNA-binding transcription factor activity"/>
    <property type="evidence" value="ECO:0007669"/>
    <property type="project" value="InterPro"/>
</dbReference>
<dbReference type="Pfam" id="PF00950">
    <property type="entry name" value="ABC-3"/>
    <property type="match status" value="1"/>
</dbReference>
<dbReference type="RefSeq" id="WP_252854693.1">
    <property type="nucleotide sequence ID" value="NZ_JAMXLR010000076.1"/>
</dbReference>
<evidence type="ECO:0000259" key="11">
    <source>
        <dbReference type="Pfam" id="PF02742"/>
    </source>
</evidence>
<comment type="caution">
    <text evidence="12">The sequence shown here is derived from an EMBL/GenBank/DDBJ whole genome shotgun (WGS) entry which is preliminary data.</text>
</comment>
<feature type="transmembrane region" description="Helical" evidence="10">
    <location>
        <begin position="138"/>
        <end position="156"/>
    </location>
</feature>
<feature type="compositionally biased region" description="Polar residues" evidence="9">
    <location>
        <begin position="444"/>
        <end position="453"/>
    </location>
</feature>
<evidence type="ECO:0000256" key="10">
    <source>
        <dbReference type="SAM" id="Phobius"/>
    </source>
</evidence>
<dbReference type="Proteomes" id="UP001155241">
    <property type="component" value="Unassembled WGS sequence"/>
</dbReference>
<evidence type="ECO:0000313" key="13">
    <source>
        <dbReference type="Proteomes" id="UP001155241"/>
    </source>
</evidence>
<proteinExistence type="inferred from homology"/>
<dbReference type="InterPro" id="IPR022689">
    <property type="entry name" value="Iron_dep_repressor"/>
</dbReference>
<protein>
    <submittedName>
        <fullName evidence="12">Metal ABC transporter permease</fullName>
    </submittedName>
</protein>
<sequence length="453" mass="48541">MLPNSIIWKVMLGASLLGAAAGFVGTFAVLRRRALVGDMLSHASLPGIAAAYMLWQTRDLLTLSVGALVAGLLGVGCVAIIARWTRTSEDAALGIVLSTFFGLGVVLLTVLQANPEGDKAGLDSFLFGEIASLRSRDLWVIITMAGGLLVFVLAMYKELQLLSFDSGFAAAQGWPTFWLDFIVLGAVAVVTVIGLPICGVILMAAMLITPAAAARFWTNRLGALLAISSVVGALAGIIGCLLAAPGVVEHIGLGKTAADTPVGLPPGPLIVLAGGGLLLLSMLVAPQRGLVARILSHRRLQRKVARDHLLRAIYELSPAPEADRPWIDFERLGRYGDWQGATLTAQTARTQREGLIELRGSQLRFTPRGFEQASHLVRAHRLWEMYVVEGWDRSPDDVHHDADALEHLLPPEVVQHLEQALRAEGRLPAEAAGDVPRSPHVIDPQQTIEETPE</sequence>
<dbReference type="GO" id="GO:0046983">
    <property type="term" value="F:protein dimerization activity"/>
    <property type="evidence" value="ECO:0007669"/>
    <property type="project" value="InterPro"/>
</dbReference>
<evidence type="ECO:0000256" key="5">
    <source>
        <dbReference type="ARBA" id="ARBA00022692"/>
    </source>
</evidence>
<keyword evidence="4" id="KW-1003">Cell membrane</keyword>
<dbReference type="InterPro" id="IPR036421">
    <property type="entry name" value="Fe_dep_repressor_sf"/>
</dbReference>
<dbReference type="InterPro" id="IPR001367">
    <property type="entry name" value="Fe_dep_repressor"/>
</dbReference>
<dbReference type="AlphaFoldDB" id="A0A9X2FH61"/>
<feature type="domain" description="Iron dependent repressor metal binding and dimerisation" evidence="11">
    <location>
        <begin position="366"/>
        <end position="421"/>
    </location>
</feature>
<feature type="transmembrane region" description="Helical" evidence="10">
    <location>
        <begin position="176"/>
        <end position="209"/>
    </location>
</feature>
<comment type="subcellular location">
    <subcellularLocation>
        <location evidence="1 8">Cell membrane</location>
        <topology evidence="1 8">Multi-pass membrane protein</topology>
    </subcellularLocation>
</comment>
<dbReference type="CDD" id="cd06550">
    <property type="entry name" value="TM_ABC_iron-siderophores_like"/>
    <property type="match status" value="1"/>
</dbReference>
<keyword evidence="5 8" id="KW-0812">Transmembrane</keyword>
<evidence type="ECO:0000256" key="2">
    <source>
        <dbReference type="ARBA" id="ARBA00008034"/>
    </source>
</evidence>
<dbReference type="SUPFAM" id="SSF47979">
    <property type="entry name" value="Iron-dependent repressor protein, dimerization domain"/>
    <property type="match status" value="1"/>
</dbReference>
<dbReference type="GO" id="GO:0010043">
    <property type="term" value="P:response to zinc ion"/>
    <property type="evidence" value="ECO:0007669"/>
    <property type="project" value="TreeGrafter"/>
</dbReference>
<dbReference type="PANTHER" id="PTHR30477">
    <property type="entry name" value="ABC-TRANSPORTER METAL-BINDING PROTEIN"/>
    <property type="match status" value="1"/>
</dbReference>
<feature type="transmembrane region" description="Helical" evidence="10">
    <location>
        <begin position="264"/>
        <end position="285"/>
    </location>
</feature>
<evidence type="ECO:0000256" key="6">
    <source>
        <dbReference type="ARBA" id="ARBA00022989"/>
    </source>
</evidence>
<keyword evidence="13" id="KW-1185">Reference proteome</keyword>
<feature type="transmembrane region" description="Helical" evidence="10">
    <location>
        <begin position="221"/>
        <end position="244"/>
    </location>
</feature>
<dbReference type="Gene3D" id="1.10.10.10">
    <property type="entry name" value="Winged helix-like DNA-binding domain superfamily/Winged helix DNA-binding domain"/>
    <property type="match status" value="1"/>
</dbReference>
<keyword evidence="3 8" id="KW-0813">Transport</keyword>
<evidence type="ECO:0000256" key="3">
    <source>
        <dbReference type="ARBA" id="ARBA00022448"/>
    </source>
</evidence>
<evidence type="ECO:0000256" key="9">
    <source>
        <dbReference type="SAM" id="MobiDB-lite"/>
    </source>
</evidence>
<feature type="transmembrane region" description="Helical" evidence="10">
    <location>
        <begin position="6"/>
        <end position="30"/>
    </location>
</feature>
<dbReference type="InterPro" id="IPR001626">
    <property type="entry name" value="ABC_TroCD"/>
</dbReference>
<comment type="similarity">
    <text evidence="2 8">Belongs to the ABC-3 integral membrane protein family.</text>
</comment>
<accession>A0A9X2FH61</accession>
<dbReference type="GO" id="GO:0055085">
    <property type="term" value="P:transmembrane transport"/>
    <property type="evidence" value="ECO:0007669"/>
    <property type="project" value="InterPro"/>
</dbReference>
<dbReference type="Pfam" id="PF02742">
    <property type="entry name" value="Fe_dep_repr_C"/>
    <property type="match status" value="1"/>
</dbReference>
<evidence type="ECO:0000313" key="12">
    <source>
        <dbReference type="EMBL" id="MCO6046579.1"/>
    </source>
</evidence>
<evidence type="ECO:0000256" key="4">
    <source>
        <dbReference type="ARBA" id="ARBA00022475"/>
    </source>
</evidence>
<dbReference type="SUPFAM" id="SSF81345">
    <property type="entry name" value="ABC transporter involved in vitamin B12 uptake, BtuC"/>
    <property type="match status" value="1"/>
</dbReference>
<dbReference type="GO" id="GO:0043190">
    <property type="term" value="C:ATP-binding cassette (ABC) transporter complex"/>
    <property type="evidence" value="ECO:0007669"/>
    <property type="project" value="InterPro"/>
</dbReference>
<evidence type="ECO:0000256" key="1">
    <source>
        <dbReference type="ARBA" id="ARBA00004651"/>
    </source>
</evidence>
<reference evidence="12" key="1">
    <citation type="submission" date="2022-06" db="EMBL/GenBank/DDBJ databases">
        <title>Aeoliella straminimaris, a novel planctomycete from sediments.</title>
        <authorList>
            <person name="Vitorino I.R."/>
            <person name="Lage O.M."/>
        </authorList>
    </citation>
    <scope>NUCLEOTIDE SEQUENCE</scope>
    <source>
        <strain evidence="12">ICT_H6.2</strain>
    </source>
</reference>
<feature type="region of interest" description="Disordered" evidence="9">
    <location>
        <begin position="429"/>
        <end position="453"/>
    </location>
</feature>
<feature type="transmembrane region" description="Helical" evidence="10">
    <location>
        <begin position="60"/>
        <end position="85"/>
    </location>
</feature>
<keyword evidence="6 10" id="KW-1133">Transmembrane helix</keyword>
<dbReference type="GO" id="GO:0046914">
    <property type="term" value="F:transition metal ion binding"/>
    <property type="evidence" value="ECO:0007669"/>
    <property type="project" value="InterPro"/>
</dbReference>
<dbReference type="InterPro" id="IPR036388">
    <property type="entry name" value="WH-like_DNA-bd_sf"/>
</dbReference>
<organism evidence="12 13">
    <name type="scientific">Aeoliella straminimaris</name>
    <dbReference type="NCBI Taxonomy" id="2954799"/>
    <lineage>
        <taxon>Bacteria</taxon>
        <taxon>Pseudomonadati</taxon>
        <taxon>Planctomycetota</taxon>
        <taxon>Planctomycetia</taxon>
        <taxon>Pirellulales</taxon>
        <taxon>Lacipirellulaceae</taxon>
        <taxon>Aeoliella</taxon>
    </lineage>
</organism>